<dbReference type="Proteomes" id="UP001293718">
    <property type="component" value="Unassembled WGS sequence"/>
</dbReference>
<evidence type="ECO:0000313" key="2">
    <source>
        <dbReference type="EMBL" id="MDZ5460214.1"/>
    </source>
</evidence>
<sequence>MTFRHALTCALGAAALAGSAQSAWADNAAKTIPFKATATITEWLDPTPTNPCAGEAPAYGAAATGTSSGTGLGSAIGVFSFSAQDCVVSTSPYFLPPYAFNSRQFMITTASGDQLIGRYQGTSQPMNGGPLVMSGTFTITSGSGRFAYATGSGTLEVVEDISTMPAKGFLTLNGRISQPRH</sequence>
<dbReference type="RefSeq" id="WP_322467742.1">
    <property type="nucleotide sequence ID" value="NZ_JAXOJX010000062.1"/>
</dbReference>
<dbReference type="EMBL" id="JAXOJX010000062">
    <property type="protein sequence ID" value="MDZ5460214.1"/>
    <property type="molecule type" value="Genomic_DNA"/>
</dbReference>
<evidence type="ECO:0000313" key="3">
    <source>
        <dbReference type="Proteomes" id="UP001293718"/>
    </source>
</evidence>
<keyword evidence="3" id="KW-1185">Reference proteome</keyword>
<comment type="caution">
    <text evidence="2">The sequence shown here is derived from an EMBL/GenBank/DDBJ whole genome shotgun (WGS) entry which is preliminary data.</text>
</comment>
<protein>
    <submittedName>
        <fullName evidence="2">Uncharacterized protein</fullName>
    </submittedName>
</protein>
<keyword evidence="1" id="KW-0732">Signal</keyword>
<evidence type="ECO:0000256" key="1">
    <source>
        <dbReference type="SAM" id="SignalP"/>
    </source>
</evidence>
<name>A0ABU5IMY1_9BURK</name>
<organism evidence="2 3">
    <name type="scientific">Azohydromonas lata</name>
    <dbReference type="NCBI Taxonomy" id="45677"/>
    <lineage>
        <taxon>Bacteria</taxon>
        <taxon>Pseudomonadati</taxon>
        <taxon>Pseudomonadota</taxon>
        <taxon>Betaproteobacteria</taxon>
        <taxon>Burkholderiales</taxon>
        <taxon>Sphaerotilaceae</taxon>
        <taxon>Azohydromonas</taxon>
    </lineage>
</organism>
<proteinExistence type="predicted"/>
<accession>A0ABU5IMY1</accession>
<feature type="signal peptide" evidence="1">
    <location>
        <begin position="1"/>
        <end position="25"/>
    </location>
</feature>
<gene>
    <name evidence="2" type="ORF">SM757_26900</name>
</gene>
<feature type="chain" id="PRO_5047101947" evidence="1">
    <location>
        <begin position="26"/>
        <end position="181"/>
    </location>
</feature>
<reference evidence="2 3" key="1">
    <citation type="submission" date="2023-11" db="EMBL/GenBank/DDBJ databases">
        <title>Draft genome of Azohydromonas lata strain H1 (DSM1123), a polyhydroxyalkanoate producer.</title>
        <authorList>
            <person name="Traversa D."/>
            <person name="D'Addabbo P."/>
            <person name="Pazzani C."/>
            <person name="Manzari C."/>
            <person name="Chiara M."/>
            <person name="Scrascia M."/>
        </authorList>
    </citation>
    <scope>NUCLEOTIDE SEQUENCE [LARGE SCALE GENOMIC DNA]</scope>
    <source>
        <strain evidence="2 3">H1</strain>
    </source>
</reference>